<dbReference type="InterPro" id="IPR049470">
    <property type="entry name" value="TRM61_C"/>
</dbReference>
<accession>A0A9R1SZD9</accession>
<evidence type="ECO:0000313" key="13">
    <source>
        <dbReference type="RefSeq" id="XP_011300199.1"/>
    </source>
</evidence>
<dbReference type="GO" id="GO:0160107">
    <property type="term" value="F:tRNA (adenine(58)-N1)-methyltransferase activity"/>
    <property type="evidence" value="ECO:0007669"/>
    <property type="project" value="UniProtKB-EC"/>
</dbReference>
<dbReference type="SUPFAM" id="SSF53335">
    <property type="entry name" value="S-adenosyl-L-methionine-dependent methyltransferases"/>
    <property type="match status" value="1"/>
</dbReference>
<dbReference type="InterPro" id="IPR014816">
    <property type="entry name" value="tRNA_MeTrfase_Gcd14"/>
</dbReference>
<dbReference type="Gene3D" id="3.40.50.150">
    <property type="entry name" value="Vaccinia Virus protein VP39"/>
    <property type="match status" value="1"/>
</dbReference>
<comment type="similarity">
    <text evidence="8">Belongs to the class I-like SAM-binding methyltransferase superfamily. TRM61 family.</text>
</comment>
<dbReference type="GO" id="GO:0031515">
    <property type="term" value="C:tRNA (m1A) methyltransferase complex"/>
    <property type="evidence" value="ECO:0007669"/>
    <property type="project" value="UniProtKB-UniRule"/>
</dbReference>
<feature type="binding site" evidence="9">
    <location>
        <position position="143"/>
    </location>
    <ligand>
        <name>S-adenosyl-L-methionine</name>
        <dbReference type="ChEBI" id="CHEBI:59789"/>
    </ligand>
</feature>
<keyword evidence="4 8" id="KW-0949">S-adenosyl-L-methionine</keyword>
<evidence type="ECO:0000256" key="5">
    <source>
        <dbReference type="ARBA" id="ARBA00022694"/>
    </source>
</evidence>
<dbReference type="PANTHER" id="PTHR12133:SF2">
    <property type="entry name" value="TRNA (ADENINE(58)-N(1))-METHYLTRANSFERASE CATALYTIC SUBUNIT TRMT61A"/>
    <property type="match status" value="1"/>
</dbReference>
<dbReference type="RefSeq" id="XP_011300199.1">
    <property type="nucleotide sequence ID" value="XM_011301897.1"/>
</dbReference>
<dbReference type="Proteomes" id="UP000694866">
    <property type="component" value="Unplaced"/>
</dbReference>
<evidence type="ECO:0000313" key="12">
    <source>
        <dbReference type="Proteomes" id="UP000694866"/>
    </source>
</evidence>
<keyword evidence="3 8" id="KW-0808">Transferase</keyword>
<dbReference type="EC" id="2.1.1.220" evidence="8"/>
<evidence type="ECO:0000256" key="6">
    <source>
        <dbReference type="ARBA" id="ARBA00023242"/>
    </source>
</evidence>
<dbReference type="PIRSF" id="PIRSF017269">
    <property type="entry name" value="GCD14"/>
    <property type="match status" value="1"/>
</dbReference>
<dbReference type="PROSITE" id="PS51620">
    <property type="entry name" value="SAM_TRM61"/>
    <property type="match status" value="1"/>
</dbReference>
<dbReference type="GeneID" id="105264784"/>
<evidence type="ECO:0000256" key="9">
    <source>
        <dbReference type="PIRSR" id="PIRSR017269-1"/>
    </source>
</evidence>
<reference evidence="13" key="2">
    <citation type="submission" date="2025-04" db="UniProtKB">
        <authorList>
            <consortium name="RefSeq"/>
        </authorList>
    </citation>
    <scope>IDENTIFICATION</scope>
    <source>
        <strain evidence="13">USDA-PBARC FA_bdor</strain>
        <tissue evidence="13">Whole organism</tissue>
    </source>
</reference>
<evidence type="ECO:0000259" key="10">
    <source>
        <dbReference type="Pfam" id="PF08704"/>
    </source>
</evidence>
<comment type="subcellular location">
    <subcellularLocation>
        <location evidence="1 8">Nucleus</location>
    </subcellularLocation>
</comment>
<dbReference type="GO" id="GO:0030488">
    <property type="term" value="P:tRNA methylation"/>
    <property type="evidence" value="ECO:0007669"/>
    <property type="project" value="InterPro"/>
</dbReference>
<sequence>MSFARTKESIEEGDAVVLYLSPQNMHTFEVTQKIINKKGEMVDNVFQTTYGALKVPSLIGKRYGSKVELSKGWAFVLQPTPELWTSTLPHRTQIIYTPDISLIIHLLELAPGSIAVETGTGSGSLSHALIRTIRPHGHLYTFDFHEQRVQLATEEFTKHGLSDYVTVAHRDVCLDGFGEELGHKADSVFLDLPHPWLVVDHAVRALKKSGGKLCSFSPCIEQVQQTCLKLEAAGFVDIRTQECLQRELTVHYKHCPKLELDCLKTEKITADEISKKPEEQEKILTVSHSSSTPGHTGYITIATLPPDFARLIAS</sequence>
<accession>A0A0C9QQW2</accession>
<gene>
    <name evidence="11" type="primary">Trmt61a</name>
    <name evidence="13" type="synonym">Trmt61</name>
    <name evidence="11" type="ORF">g.20414</name>
</gene>
<dbReference type="GO" id="GO:0005634">
    <property type="term" value="C:nucleus"/>
    <property type="evidence" value="ECO:0007669"/>
    <property type="project" value="UniProtKB-SubCell"/>
</dbReference>
<dbReference type="FunFam" id="3.10.330.20:FF:000002">
    <property type="entry name" value="tRNA (adenine(58)-N(1))-methyltransferase catalytic subunit TRMT61A"/>
    <property type="match status" value="1"/>
</dbReference>
<dbReference type="OrthoDB" id="1925287at2759"/>
<dbReference type="PANTHER" id="PTHR12133">
    <property type="entry name" value="TRNA (ADENINE(58)-N(1))-METHYLTRANSFERASE"/>
    <property type="match status" value="1"/>
</dbReference>
<dbReference type="InterPro" id="IPR029063">
    <property type="entry name" value="SAM-dependent_MTases_sf"/>
</dbReference>
<evidence type="ECO:0000313" key="11">
    <source>
        <dbReference type="EMBL" id="JAG75886.1"/>
    </source>
</evidence>
<evidence type="ECO:0000256" key="2">
    <source>
        <dbReference type="ARBA" id="ARBA00022603"/>
    </source>
</evidence>
<feature type="domain" description="tRNA (adenine(58)-N(1))-methyltransferase catalytic subunit TRM61 C-terminal" evidence="10">
    <location>
        <begin position="72"/>
        <end position="303"/>
    </location>
</feature>
<evidence type="ECO:0000256" key="3">
    <source>
        <dbReference type="ARBA" id="ARBA00022679"/>
    </source>
</evidence>
<dbReference type="AlphaFoldDB" id="A0A0C9QQW2"/>
<evidence type="ECO:0000256" key="7">
    <source>
        <dbReference type="ARBA" id="ARBA00048481"/>
    </source>
</evidence>
<evidence type="ECO:0000256" key="4">
    <source>
        <dbReference type="ARBA" id="ARBA00022691"/>
    </source>
</evidence>
<reference evidence="11" key="1">
    <citation type="submission" date="2015-01" db="EMBL/GenBank/DDBJ databases">
        <title>Transcriptome Assembly of Fopius arisanus.</title>
        <authorList>
            <person name="Geib S."/>
        </authorList>
    </citation>
    <scope>NUCLEOTIDE SEQUENCE</scope>
</reference>
<comment type="catalytic activity">
    <reaction evidence="7">
        <text>an adenosine in mRNA + S-adenosyl-L-methionine = an N(1)-methyladenosine in mRNA + S-adenosyl-L-homocysteine + H(+)</text>
        <dbReference type="Rhea" id="RHEA:55392"/>
        <dbReference type="Rhea" id="RHEA-COMP:12414"/>
        <dbReference type="Rhea" id="RHEA-COMP:12415"/>
        <dbReference type="ChEBI" id="CHEBI:15378"/>
        <dbReference type="ChEBI" id="CHEBI:57856"/>
        <dbReference type="ChEBI" id="CHEBI:59789"/>
        <dbReference type="ChEBI" id="CHEBI:74411"/>
        <dbReference type="ChEBI" id="CHEBI:74491"/>
    </reaction>
</comment>
<dbReference type="Pfam" id="PF08704">
    <property type="entry name" value="GCD14"/>
    <property type="match status" value="1"/>
</dbReference>
<dbReference type="KEGG" id="fas:105264784"/>
<proteinExistence type="inferred from homology"/>
<comment type="catalytic activity">
    <reaction evidence="8">
        <text>adenosine(58) in tRNA + S-adenosyl-L-methionine = N(1)-methyladenosine(58) in tRNA + S-adenosyl-L-homocysteine + H(+)</text>
        <dbReference type="Rhea" id="RHEA:43152"/>
        <dbReference type="Rhea" id="RHEA-COMP:10365"/>
        <dbReference type="Rhea" id="RHEA-COMP:10366"/>
        <dbReference type="ChEBI" id="CHEBI:15378"/>
        <dbReference type="ChEBI" id="CHEBI:57856"/>
        <dbReference type="ChEBI" id="CHEBI:59789"/>
        <dbReference type="ChEBI" id="CHEBI:74411"/>
        <dbReference type="ChEBI" id="CHEBI:74491"/>
        <dbReference type="EC" id="2.1.1.220"/>
    </reaction>
</comment>
<protein>
    <recommendedName>
        <fullName evidence="8">tRNA (adenine(58)-N(1))-methyltransferase catalytic subunit TRMT61A</fullName>
        <ecNumber evidence="8">2.1.1.220</ecNumber>
    </recommendedName>
</protein>
<keyword evidence="12" id="KW-1185">Reference proteome</keyword>
<organism evidence="11">
    <name type="scientific">Fopius arisanus</name>
    <dbReference type="NCBI Taxonomy" id="64838"/>
    <lineage>
        <taxon>Eukaryota</taxon>
        <taxon>Metazoa</taxon>
        <taxon>Ecdysozoa</taxon>
        <taxon>Arthropoda</taxon>
        <taxon>Hexapoda</taxon>
        <taxon>Insecta</taxon>
        <taxon>Pterygota</taxon>
        <taxon>Neoptera</taxon>
        <taxon>Endopterygota</taxon>
        <taxon>Hymenoptera</taxon>
        <taxon>Apocrita</taxon>
        <taxon>Ichneumonoidea</taxon>
        <taxon>Braconidae</taxon>
        <taxon>Opiinae</taxon>
        <taxon>Fopius</taxon>
    </lineage>
</organism>
<evidence type="ECO:0000256" key="1">
    <source>
        <dbReference type="ARBA" id="ARBA00004123"/>
    </source>
</evidence>
<keyword evidence="6 8" id="KW-0539">Nucleus</keyword>
<keyword evidence="5 8" id="KW-0819">tRNA processing</keyword>
<dbReference type="EMBL" id="GBYB01006119">
    <property type="protein sequence ID" value="JAG75886.1"/>
    <property type="molecule type" value="Transcribed_RNA"/>
</dbReference>
<comment type="function">
    <text evidence="8">Catalytic subunit of tRNA (adenine-N(1)-)-methyltransferase, which catalyzes the formation of N(1)-methyladenine at position 58 (m1A58) in initiator methionyl-tRNA.</text>
</comment>
<evidence type="ECO:0000256" key="8">
    <source>
        <dbReference type="PIRNR" id="PIRNR017269"/>
    </source>
</evidence>
<dbReference type="CTD" id="43170"/>
<feature type="binding site" evidence="9">
    <location>
        <position position="191"/>
    </location>
    <ligand>
        <name>S-adenosyl-L-methionine</name>
        <dbReference type="ChEBI" id="CHEBI:59789"/>
    </ligand>
</feature>
<dbReference type="Gene3D" id="3.10.330.20">
    <property type="match status" value="1"/>
</dbReference>
<name>A0A0C9QQW2_9HYME</name>
<keyword evidence="2 8" id="KW-0489">Methyltransferase</keyword>
<feature type="binding site" evidence="9">
    <location>
        <begin position="122"/>
        <end position="125"/>
    </location>
    <ligand>
        <name>S-adenosyl-L-methionine</name>
        <dbReference type="ChEBI" id="CHEBI:59789"/>
    </ligand>
</feature>